<comment type="similarity">
    <text evidence="1">Belongs to the cytochrome P450 family.</text>
</comment>
<dbReference type="InterPro" id="IPR001128">
    <property type="entry name" value="Cyt_P450"/>
</dbReference>
<dbReference type="GO" id="GO:0016705">
    <property type="term" value="F:oxidoreductase activity, acting on paired donors, with incorporation or reduction of molecular oxygen"/>
    <property type="evidence" value="ECO:0007669"/>
    <property type="project" value="InterPro"/>
</dbReference>
<dbReference type="AlphaFoldDB" id="A0A2C6DCU3"/>
<organism evidence="8 10">
    <name type="scientific">Budvicia aquatica</name>
    <dbReference type="NCBI Taxonomy" id="82979"/>
    <lineage>
        <taxon>Bacteria</taxon>
        <taxon>Pseudomonadati</taxon>
        <taxon>Pseudomonadota</taxon>
        <taxon>Gammaproteobacteria</taxon>
        <taxon>Enterobacterales</taxon>
        <taxon>Budviciaceae</taxon>
        <taxon>Budvicia</taxon>
    </lineage>
</organism>
<sequence>MNSASTDICNVLYALAKSHNGKNVWLTLNEVPTLVIQTKHDADYVLRRNYVNYEKNMAWFRQALGSSRFFENGQVWKNHKKLTQPYLNNFSDIDTIKLAKHHGQQALHQLARGTCTSKVTLDDNVFRKMAMSVLIENFFSISLDSTDINIDNIAQLMEYSSELSFVPAGKLNISYRRKLVQLRALRRQVSEELKLFRHASVMNPMIERILKAESEPNSRVVLEDELMTFLAAGSESTAAAIGWACYLLAQYPEQQERLYQEAIANPLPVTWAALSNMPQLMTFISEALRLYPPIPMIIRQSLAKDKIGIEMIEERQNIVISFIGIMHDASVNPNPWSLSLPPDHYSPLNDKNSGINMAFSRGPRVCGGKDFALVELAGFISTFVRYGLFTPTSQLPPRFYWKSQMVQQGGHPVQVTLRPG</sequence>
<protein>
    <submittedName>
        <fullName evidence="8 9">Cytochrome P450</fullName>
        <ecNumber evidence="9">1.14.-.-</ecNumber>
    </submittedName>
</protein>
<evidence type="ECO:0000256" key="7">
    <source>
        <dbReference type="PIRSR" id="PIRSR602403-1"/>
    </source>
</evidence>
<dbReference type="EMBL" id="PDDX01000001">
    <property type="protein sequence ID" value="PHI29006.1"/>
    <property type="molecule type" value="Genomic_DNA"/>
</dbReference>
<gene>
    <name evidence="8" type="ORF">CRN84_06590</name>
    <name evidence="9" type="ORF">NCTC12282_02081</name>
</gene>
<keyword evidence="10" id="KW-1185">Reference proteome</keyword>
<dbReference type="OrthoDB" id="9764248at2"/>
<evidence type="ECO:0000256" key="2">
    <source>
        <dbReference type="ARBA" id="ARBA00022617"/>
    </source>
</evidence>
<evidence type="ECO:0000256" key="4">
    <source>
        <dbReference type="ARBA" id="ARBA00023002"/>
    </source>
</evidence>
<dbReference type="STRING" id="1111728.GCA_000427805_04783"/>
<dbReference type="InterPro" id="IPR050196">
    <property type="entry name" value="Cytochrome_P450_Monoox"/>
</dbReference>
<reference evidence="9 11" key="3">
    <citation type="submission" date="2019-03" db="EMBL/GenBank/DDBJ databases">
        <authorList>
            <consortium name="Pathogen Informatics"/>
        </authorList>
    </citation>
    <scope>NUCLEOTIDE SEQUENCE [LARGE SCALE GENOMIC DNA]</scope>
    <source>
        <strain evidence="9 11">NCTC12282</strain>
    </source>
</reference>
<dbReference type="InterPro" id="IPR002403">
    <property type="entry name" value="Cyt_P450_E_grp-IV"/>
</dbReference>
<keyword evidence="3 7" id="KW-0479">Metal-binding</keyword>
<keyword evidence="6" id="KW-0503">Monooxygenase</keyword>
<proteinExistence type="inferred from homology"/>
<dbReference type="SUPFAM" id="SSF48264">
    <property type="entry name" value="Cytochrome P450"/>
    <property type="match status" value="1"/>
</dbReference>
<evidence type="ECO:0000313" key="9">
    <source>
        <dbReference type="EMBL" id="VFS47146.1"/>
    </source>
</evidence>
<dbReference type="EC" id="1.14.-.-" evidence="9"/>
<dbReference type="CDD" id="cd00302">
    <property type="entry name" value="cytochrome_P450"/>
    <property type="match status" value="1"/>
</dbReference>
<feature type="binding site" description="axial binding residue" evidence="7">
    <location>
        <position position="366"/>
    </location>
    <ligand>
        <name>heme</name>
        <dbReference type="ChEBI" id="CHEBI:30413"/>
    </ligand>
    <ligandPart>
        <name>Fe</name>
        <dbReference type="ChEBI" id="CHEBI:18248"/>
    </ligandPart>
</feature>
<dbReference type="Proteomes" id="UP000373449">
    <property type="component" value="Unassembled WGS sequence"/>
</dbReference>
<dbReference type="PRINTS" id="PR00465">
    <property type="entry name" value="EP450IV"/>
</dbReference>
<name>A0A2C6DCU3_9GAMM</name>
<reference evidence="8" key="1">
    <citation type="submission" date="2017-09" db="EMBL/GenBank/DDBJ databases">
        <title>FDA dAtabase for Regulatory Grade micrObial Sequences (FDA-ARGOS): Supporting development and validation of Infectious Disease Dx tests.</title>
        <authorList>
            <person name="Minogue T."/>
            <person name="Wolcott M."/>
            <person name="Wasieloski L."/>
            <person name="Aguilar W."/>
            <person name="Moore D."/>
            <person name="Tallon L.J."/>
            <person name="Sadzewicz L."/>
            <person name="Ott S."/>
            <person name="Zhao X."/>
            <person name="Nagaraj S."/>
            <person name="Vavikolanu K."/>
            <person name="Aluvathingal J."/>
            <person name="Nadendla S."/>
            <person name="Sichtig H."/>
        </authorList>
    </citation>
    <scope>NUCLEOTIDE SEQUENCE</scope>
    <source>
        <strain evidence="8">FDAARGOS_387</strain>
    </source>
</reference>
<keyword evidence="5 7" id="KW-0408">Iron</keyword>
<dbReference type="InterPro" id="IPR036396">
    <property type="entry name" value="Cyt_P450_sf"/>
</dbReference>
<evidence type="ECO:0000313" key="8">
    <source>
        <dbReference type="EMBL" id="PHI29006.1"/>
    </source>
</evidence>
<reference evidence="10" key="2">
    <citation type="submission" date="2017-09" db="EMBL/GenBank/DDBJ databases">
        <title>FDA dAtabase for Regulatory Grade micrObial Sequences (FDA-ARGOS): Supporting development and validation of Infectious Disease Dx tests.</title>
        <authorList>
            <person name="Minogue T."/>
            <person name="Wolcott M."/>
            <person name="Wasieloski L."/>
            <person name="Aguilar W."/>
            <person name="Moore D."/>
            <person name="Tallon L."/>
            <person name="Sadzewicz L."/>
            <person name="Ott S."/>
            <person name="Zhao X."/>
            <person name="Nagaraj S."/>
            <person name="Vavikolanu K."/>
            <person name="Aluvathingal J."/>
            <person name="Nadendla S."/>
            <person name="Sichtig H."/>
        </authorList>
    </citation>
    <scope>NUCLEOTIDE SEQUENCE [LARGE SCALE GENOMIC DNA]</scope>
    <source>
        <strain evidence="10">FDAARGOS_387</strain>
    </source>
</reference>
<dbReference type="PANTHER" id="PTHR24291:SF50">
    <property type="entry name" value="BIFUNCTIONAL ALBAFLAVENONE MONOOXYGENASE_TERPENE SYNTHASE"/>
    <property type="match status" value="1"/>
</dbReference>
<evidence type="ECO:0000256" key="1">
    <source>
        <dbReference type="ARBA" id="ARBA00010617"/>
    </source>
</evidence>
<dbReference type="PRINTS" id="PR00385">
    <property type="entry name" value="P450"/>
</dbReference>
<evidence type="ECO:0000313" key="11">
    <source>
        <dbReference type="Proteomes" id="UP000373449"/>
    </source>
</evidence>
<keyword evidence="2 7" id="KW-0349">Heme</keyword>
<dbReference type="EMBL" id="CAADJA010000002">
    <property type="protein sequence ID" value="VFS47146.1"/>
    <property type="molecule type" value="Genomic_DNA"/>
</dbReference>
<dbReference type="GO" id="GO:0005506">
    <property type="term" value="F:iron ion binding"/>
    <property type="evidence" value="ECO:0007669"/>
    <property type="project" value="InterPro"/>
</dbReference>
<dbReference type="GO" id="GO:0020037">
    <property type="term" value="F:heme binding"/>
    <property type="evidence" value="ECO:0007669"/>
    <property type="project" value="InterPro"/>
</dbReference>
<keyword evidence="4 9" id="KW-0560">Oxidoreductase</keyword>
<evidence type="ECO:0000256" key="3">
    <source>
        <dbReference type="ARBA" id="ARBA00022723"/>
    </source>
</evidence>
<dbReference type="RefSeq" id="WP_029096118.1">
    <property type="nucleotide sequence ID" value="NZ_CAADJA010000002.1"/>
</dbReference>
<dbReference type="Gene3D" id="1.10.630.10">
    <property type="entry name" value="Cytochrome P450"/>
    <property type="match status" value="1"/>
</dbReference>
<dbReference type="PANTHER" id="PTHR24291">
    <property type="entry name" value="CYTOCHROME P450 FAMILY 4"/>
    <property type="match status" value="1"/>
</dbReference>
<evidence type="ECO:0000256" key="6">
    <source>
        <dbReference type="ARBA" id="ARBA00023033"/>
    </source>
</evidence>
<comment type="cofactor">
    <cofactor evidence="7">
        <name>heme</name>
        <dbReference type="ChEBI" id="CHEBI:30413"/>
    </cofactor>
</comment>
<evidence type="ECO:0000256" key="5">
    <source>
        <dbReference type="ARBA" id="ARBA00023004"/>
    </source>
</evidence>
<evidence type="ECO:0000313" key="10">
    <source>
        <dbReference type="Proteomes" id="UP000224974"/>
    </source>
</evidence>
<accession>A0A2C6DCU3</accession>
<dbReference type="Pfam" id="PF00067">
    <property type="entry name" value="p450"/>
    <property type="match status" value="1"/>
</dbReference>
<dbReference type="Proteomes" id="UP000224974">
    <property type="component" value="Unassembled WGS sequence"/>
</dbReference>
<dbReference type="GO" id="GO:0004497">
    <property type="term" value="F:monooxygenase activity"/>
    <property type="evidence" value="ECO:0007669"/>
    <property type="project" value="UniProtKB-KW"/>
</dbReference>